<reference evidence="1" key="1">
    <citation type="submission" date="2020-08" db="EMBL/GenBank/DDBJ databases">
        <title>Genomic Encyclopedia of Type Strains, Phase IV (KMG-IV): sequencing the most valuable type-strain genomes for metagenomic binning, comparative biology and taxonomic classification.</title>
        <authorList>
            <person name="Goeker M."/>
        </authorList>
    </citation>
    <scope>NUCLEOTIDE SEQUENCE [LARGE SCALE GENOMIC DNA]</scope>
    <source>
        <strain evidence="1">DSM 105720</strain>
    </source>
</reference>
<dbReference type="RefSeq" id="WP_044163113.1">
    <property type="nucleotide sequence ID" value="NZ_JACIER010000016.1"/>
</dbReference>
<evidence type="ECO:0000313" key="1">
    <source>
        <dbReference type="EMBL" id="MBB4045552.1"/>
    </source>
</evidence>
<name>A0A840DAZ0_9BACE</name>
<dbReference type="InterPro" id="IPR024328">
    <property type="entry name" value="DUF3845"/>
</dbReference>
<evidence type="ECO:0008006" key="3">
    <source>
        <dbReference type="Google" id="ProtNLM"/>
    </source>
</evidence>
<dbReference type="Pfam" id="PF12956">
    <property type="entry name" value="DUF3845"/>
    <property type="match status" value="1"/>
</dbReference>
<comment type="caution">
    <text evidence="1">The sequence shown here is derived from an EMBL/GenBank/DDBJ whole genome shotgun (WGS) entry which is preliminary data.</text>
</comment>
<dbReference type="Proteomes" id="UP000560658">
    <property type="component" value="Unassembled WGS sequence"/>
</dbReference>
<keyword evidence="2" id="KW-1185">Reference proteome</keyword>
<accession>A0A840DAZ0</accession>
<gene>
    <name evidence="1" type="ORF">GGR06_003367</name>
</gene>
<sequence length="240" mass="26881">MSKIILFVGLLCCFCSCVRDNDAIYYPVGNIDIERGNANLSETSEATLIARSANLDDYVLDTLAGYPGDPTIGKLTFMFNLKNQQRDVSVEGFDGVGETQMNMSLGYKDGDFAAENQLPVFATDIAGKYAVKLRLKGTLLLKGDAWIVDYAYAQLASAFHLYPPATQTEVFMCKGGSAFGTFDSARRTCTFDITYERYDLSFSQLYFNLFVNLSGQESEENIQLRIDKESYLEIYKQQEK</sequence>
<dbReference type="Gene3D" id="2.60.120.750">
    <property type="entry name" value="Protein of unknown function DUF3845"/>
    <property type="match status" value="1"/>
</dbReference>
<protein>
    <recommendedName>
        <fullName evidence="3">DUF3845 domain-containing protein</fullName>
    </recommendedName>
</protein>
<dbReference type="AlphaFoldDB" id="A0A840DAZ0"/>
<evidence type="ECO:0000313" key="2">
    <source>
        <dbReference type="Proteomes" id="UP000560658"/>
    </source>
</evidence>
<dbReference type="EMBL" id="JACIER010000016">
    <property type="protein sequence ID" value="MBB4045552.1"/>
    <property type="molecule type" value="Genomic_DNA"/>
</dbReference>
<organism evidence="1 2">
    <name type="scientific">Bacteroides reticulotermitis</name>
    <dbReference type="NCBI Taxonomy" id="1133319"/>
    <lineage>
        <taxon>Bacteria</taxon>
        <taxon>Pseudomonadati</taxon>
        <taxon>Bacteroidota</taxon>
        <taxon>Bacteroidia</taxon>
        <taxon>Bacteroidales</taxon>
        <taxon>Bacteroidaceae</taxon>
        <taxon>Bacteroides</taxon>
    </lineage>
</organism>
<proteinExistence type="predicted"/>